<organism evidence="1">
    <name type="scientific">marine sediment metagenome</name>
    <dbReference type="NCBI Taxonomy" id="412755"/>
    <lineage>
        <taxon>unclassified sequences</taxon>
        <taxon>metagenomes</taxon>
        <taxon>ecological metagenomes</taxon>
    </lineage>
</organism>
<evidence type="ECO:0000313" key="1">
    <source>
        <dbReference type="EMBL" id="GAG01018.1"/>
    </source>
</evidence>
<comment type="caution">
    <text evidence="1">The sequence shown here is derived from an EMBL/GenBank/DDBJ whole genome shotgun (WGS) entry which is preliminary data.</text>
</comment>
<protein>
    <submittedName>
        <fullName evidence="1">Uncharacterized protein</fullName>
    </submittedName>
</protein>
<accession>X0UKZ5</accession>
<name>X0UKZ5_9ZZZZ</name>
<dbReference type="AlphaFoldDB" id="X0UKZ5"/>
<gene>
    <name evidence="1" type="ORF">S01H1_45540</name>
</gene>
<sequence length="46" mass="4929">MLRQLWCGMVGSDERTGTAIVEAATSVRSLVKAGTRGWQDAAETFA</sequence>
<dbReference type="EMBL" id="BARS01029106">
    <property type="protein sequence ID" value="GAG01018.1"/>
    <property type="molecule type" value="Genomic_DNA"/>
</dbReference>
<reference evidence="1" key="1">
    <citation type="journal article" date="2014" name="Front. Microbiol.">
        <title>High frequency of phylogenetically diverse reductive dehalogenase-homologous genes in deep subseafloor sedimentary metagenomes.</title>
        <authorList>
            <person name="Kawai M."/>
            <person name="Futagami T."/>
            <person name="Toyoda A."/>
            <person name="Takaki Y."/>
            <person name="Nishi S."/>
            <person name="Hori S."/>
            <person name="Arai W."/>
            <person name="Tsubouchi T."/>
            <person name="Morono Y."/>
            <person name="Uchiyama I."/>
            <person name="Ito T."/>
            <person name="Fujiyama A."/>
            <person name="Inagaki F."/>
            <person name="Takami H."/>
        </authorList>
    </citation>
    <scope>NUCLEOTIDE SEQUENCE</scope>
    <source>
        <strain evidence="1">Expedition CK06-06</strain>
    </source>
</reference>
<feature type="non-terminal residue" evidence="1">
    <location>
        <position position="46"/>
    </location>
</feature>
<proteinExistence type="predicted"/>